<protein>
    <submittedName>
        <fullName evidence="2">Uncharacterized protein</fullName>
    </submittedName>
</protein>
<feature type="compositionally biased region" description="Basic residues" evidence="1">
    <location>
        <begin position="1"/>
        <end position="14"/>
    </location>
</feature>
<dbReference type="EMBL" id="UYYB01007073">
    <property type="protein sequence ID" value="VDM67935.1"/>
    <property type="molecule type" value="Genomic_DNA"/>
</dbReference>
<feature type="region of interest" description="Disordered" evidence="1">
    <location>
        <begin position="1"/>
        <end position="25"/>
    </location>
</feature>
<keyword evidence="3" id="KW-1185">Reference proteome</keyword>
<dbReference type="OrthoDB" id="5876721at2759"/>
<reference evidence="2 3" key="1">
    <citation type="submission" date="2018-11" db="EMBL/GenBank/DDBJ databases">
        <authorList>
            <consortium name="Pathogen Informatics"/>
        </authorList>
    </citation>
    <scope>NUCLEOTIDE SEQUENCE [LARGE SCALE GENOMIC DNA]</scope>
</reference>
<dbReference type="AlphaFoldDB" id="A0A3P7K9H5"/>
<evidence type="ECO:0000313" key="2">
    <source>
        <dbReference type="EMBL" id="VDM67935.1"/>
    </source>
</evidence>
<evidence type="ECO:0000256" key="1">
    <source>
        <dbReference type="SAM" id="MobiDB-lite"/>
    </source>
</evidence>
<feature type="compositionally biased region" description="Basic and acidic residues" evidence="1">
    <location>
        <begin position="15"/>
        <end position="24"/>
    </location>
</feature>
<feature type="non-terminal residue" evidence="2">
    <location>
        <position position="1"/>
    </location>
</feature>
<proteinExistence type="predicted"/>
<gene>
    <name evidence="2" type="ORF">SVUK_LOCUS2933</name>
</gene>
<evidence type="ECO:0000313" key="3">
    <source>
        <dbReference type="Proteomes" id="UP000270094"/>
    </source>
</evidence>
<accession>A0A3P7K9H5</accession>
<organism evidence="2 3">
    <name type="scientific">Strongylus vulgaris</name>
    <name type="common">Blood worm</name>
    <dbReference type="NCBI Taxonomy" id="40348"/>
    <lineage>
        <taxon>Eukaryota</taxon>
        <taxon>Metazoa</taxon>
        <taxon>Ecdysozoa</taxon>
        <taxon>Nematoda</taxon>
        <taxon>Chromadorea</taxon>
        <taxon>Rhabditida</taxon>
        <taxon>Rhabditina</taxon>
        <taxon>Rhabditomorpha</taxon>
        <taxon>Strongyloidea</taxon>
        <taxon>Strongylidae</taxon>
        <taxon>Strongylus</taxon>
    </lineage>
</organism>
<dbReference type="Proteomes" id="UP000270094">
    <property type="component" value="Unassembled WGS sequence"/>
</dbReference>
<feature type="region of interest" description="Disordered" evidence="1">
    <location>
        <begin position="104"/>
        <end position="146"/>
    </location>
</feature>
<feature type="compositionally biased region" description="Basic residues" evidence="1">
    <location>
        <begin position="124"/>
        <end position="136"/>
    </location>
</feature>
<sequence>RRRRSSFKKASQKNKSKEVKKEFDSVDLPQRNKALPLKHIIQGSKTVAAALVAALGSPKEARVDHDAAEGSSYHVSISNPAINGATTRTEGELQATPAVVVKKPRLASGNENTAEKISAVDKQIRRRLRSSSGRRKIASDATSSET</sequence>
<name>A0A3P7K9H5_STRVU</name>